<accession>A0A6M1TMP6</accession>
<dbReference type="InterPro" id="IPR011123">
    <property type="entry name" value="Y_Y_Y"/>
</dbReference>
<dbReference type="PANTHER" id="PTHR43065:SF23">
    <property type="entry name" value="SENSOR HISTIDINE KINASE PDTAS"/>
    <property type="match status" value="1"/>
</dbReference>
<dbReference type="RefSeq" id="WP_165270642.1">
    <property type="nucleotide sequence ID" value="NZ_JAALLS010000023.1"/>
</dbReference>
<dbReference type="SUPFAM" id="SSF69322">
    <property type="entry name" value="Tricorn protease domain 2"/>
    <property type="match status" value="1"/>
</dbReference>
<dbReference type="InterPro" id="IPR013783">
    <property type="entry name" value="Ig-like_fold"/>
</dbReference>
<evidence type="ECO:0000313" key="2">
    <source>
        <dbReference type="EMBL" id="NGP89660.1"/>
    </source>
</evidence>
<dbReference type="SUPFAM" id="SSF55874">
    <property type="entry name" value="ATPase domain of HSP90 chaperone/DNA topoisomerase II/histidine kinase"/>
    <property type="match status" value="1"/>
</dbReference>
<dbReference type="Gene3D" id="3.30.565.10">
    <property type="entry name" value="Histidine kinase-like ATPase, C-terminal domain"/>
    <property type="match status" value="1"/>
</dbReference>
<dbReference type="Proteomes" id="UP000479132">
    <property type="component" value="Unassembled WGS sequence"/>
</dbReference>
<evidence type="ECO:0000313" key="3">
    <source>
        <dbReference type="Proteomes" id="UP000479132"/>
    </source>
</evidence>
<comment type="caution">
    <text evidence="2">The sequence shown here is derived from an EMBL/GenBank/DDBJ whole genome shotgun (WGS) entry which is preliminary data.</text>
</comment>
<dbReference type="EMBL" id="JAALLS010000023">
    <property type="protein sequence ID" value="NGP89660.1"/>
    <property type="molecule type" value="Genomic_DNA"/>
</dbReference>
<dbReference type="PROSITE" id="PS50109">
    <property type="entry name" value="HIS_KIN"/>
    <property type="match status" value="1"/>
</dbReference>
<dbReference type="AlphaFoldDB" id="A0A6M1TMP6"/>
<name>A0A6M1TMP6_9BACT</name>
<dbReference type="Pfam" id="PF07568">
    <property type="entry name" value="HisKA_2"/>
    <property type="match status" value="1"/>
</dbReference>
<gene>
    <name evidence="2" type="ORF">G3569_14975</name>
</gene>
<reference evidence="2 3" key="1">
    <citation type="submission" date="2020-02" db="EMBL/GenBank/DDBJ databases">
        <title>Aliifodinibius halophilus 2W32, complete genome.</title>
        <authorList>
            <person name="Li Y."/>
            <person name="Wu S."/>
        </authorList>
    </citation>
    <scope>NUCLEOTIDE SEQUENCE [LARGE SCALE GENOMIC DNA]</scope>
    <source>
        <strain evidence="2 3">2W32</strain>
    </source>
</reference>
<dbReference type="SUPFAM" id="SSF63829">
    <property type="entry name" value="Calcium-dependent phosphotriesterase"/>
    <property type="match status" value="1"/>
</dbReference>
<keyword evidence="3" id="KW-1185">Reference proteome</keyword>
<dbReference type="Gene3D" id="3.30.450.20">
    <property type="entry name" value="PAS domain"/>
    <property type="match status" value="1"/>
</dbReference>
<dbReference type="InterPro" id="IPR011110">
    <property type="entry name" value="Reg_prop"/>
</dbReference>
<dbReference type="InterPro" id="IPR003594">
    <property type="entry name" value="HATPase_dom"/>
</dbReference>
<dbReference type="InterPro" id="IPR015943">
    <property type="entry name" value="WD40/YVTN_repeat-like_dom_sf"/>
</dbReference>
<dbReference type="InterPro" id="IPR036890">
    <property type="entry name" value="HATPase_C_sf"/>
</dbReference>
<sequence length="1009" mass="113232">MISYRRVISRIFFVIFNLLLTIPLSGIAQQHVIRHYSASGALPSDSVTAINQTHDGFIWIGSKNEGLLRFTGRSAKQFTDEDGLKDNNVQLLYRDQRDKLWVSTAVGGVGYVKGDSVVYPEKNTLIQQHLITAIAQDHMSRMWFGSRDAGVFVGLHGLGDRLTMDEGLPTNSINKILRKENQKIWVATSKGIAVVDAKTLEVERQLAAFTGIDCKTMMQDHRGIVWVGTDDGIAKVRQEKTVWVREIDDKKIGEVTGFVENEYGTILMGTAENGVFTIDDGRLNQTAIQNGALSNEITDLFRDQSGRTWVANKANGVGLFVNEAFVFSTHQSAPMSVEAVAYQDDKVWLGGEQGLAVKNTGQESSRVVENGIKVWDIEAVGSDSLILVTDIGLRYYSISEEMLYPFSVANNTVEGQIYDVQITESGTIFISTGQGVSRYSGQQFERIGSDKYADRVYWHMMADQADRLWLSTSKGMLLYADGHLKELPELKKHGFTGLFRYSVEDKNGDIWMGTNRGIVYYQQHNDSAKVTLFDNESGLLSVDTQFLAIDANNQLWHGTSAGLHKLDLVNYWKSGEMEINHYSLSLETPGLPFNHSAVSSDKNAKLWFGSKKGIVNYDPAKKLINKATTSVYLTDVSLGLNKEHEYKYNRKVQLDYPVTNPPKTRLSNQENNLTISYSGLNYQEPENIQYRYRLKGKEKTWTEDTGENKVKYEDLSPGNYVFQVQAKSVNGGWNTEGATFSFVIAKSIWSTYWFNILLVIGGVGVLYGSSQIWLNAYENRKLQHLVDYQTKELREGIKEKEVLLAEIHHRVKNNLAVISGLLELQQSSVMAPSASRALVEAQTRIQSIAMVHEKLYKNDTLANINFQNYIRELAEVIAHSFNKQDEEVTLHVDTDNILITIDQSIPCGLILNELLCNAFEHAFEGMEKGNIWITLKEEGEKVSLTIADDGCGLPKDWEQKKSGTLGLTLVQTLTHQLDGELSVKNERGACFEINFTKQLKPTGHLEQAK</sequence>
<dbReference type="Pfam" id="PF07495">
    <property type="entry name" value="Y_Y_Y"/>
    <property type="match status" value="1"/>
</dbReference>
<feature type="domain" description="Histidine kinase" evidence="1">
    <location>
        <begin position="806"/>
        <end position="999"/>
    </location>
</feature>
<dbReference type="Pfam" id="PF07494">
    <property type="entry name" value="Reg_prop"/>
    <property type="match status" value="1"/>
</dbReference>
<evidence type="ECO:0000259" key="1">
    <source>
        <dbReference type="PROSITE" id="PS50109"/>
    </source>
</evidence>
<organism evidence="2 3">
    <name type="scientific">Fodinibius halophilus</name>
    <dbReference type="NCBI Taxonomy" id="1736908"/>
    <lineage>
        <taxon>Bacteria</taxon>
        <taxon>Pseudomonadati</taxon>
        <taxon>Balneolota</taxon>
        <taxon>Balneolia</taxon>
        <taxon>Balneolales</taxon>
        <taxon>Balneolaceae</taxon>
        <taxon>Fodinibius</taxon>
    </lineage>
</organism>
<protein>
    <recommendedName>
        <fullName evidence="1">Histidine kinase domain-containing protein</fullName>
    </recommendedName>
</protein>
<proteinExistence type="predicted"/>
<dbReference type="SMART" id="SM00387">
    <property type="entry name" value="HATPase_c"/>
    <property type="match status" value="1"/>
</dbReference>
<dbReference type="PANTHER" id="PTHR43065">
    <property type="entry name" value="SENSOR HISTIDINE KINASE"/>
    <property type="match status" value="1"/>
</dbReference>
<dbReference type="Gene3D" id="2.60.40.10">
    <property type="entry name" value="Immunoglobulins"/>
    <property type="match status" value="1"/>
</dbReference>
<dbReference type="InterPro" id="IPR005467">
    <property type="entry name" value="His_kinase_dom"/>
</dbReference>
<dbReference type="InterPro" id="IPR011495">
    <property type="entry name" value="Sig_transdc_His_kin_sub2_dim/P"/>
</dbReference>
<dbReference type="Pfam" id="PF02518">
    <property type="entry name" value="HATPase_c"/>
    <property type="match status" value="1"/>
</dbReference>
<dbReference type="Gene3D" id="2.130.10.10">
    <property type="entry name" value="YVTN repeat-like/Quinoprotein amine dehydrogenase"/>
    <property type="match status" value="2"/>
</dbReference>